<dbReference type="PROSITE" id="PS01011">
    <property type="entry name" value="FOLYLPOLYGLU_SYNT_1"/>
    <property type="match status" value="1"/>
</dbReference>
<dbReference type="GO" id="GO:0004326">
    <property type="term" value="F:tetrahydrofolylpolyglutamate synthase activity"/>
    <property type="evidence" value="ECO:0007669"/>
    <property type="project" value="InterPro"/>
</dbReference>
<keyword evidence="8 9" id="KW-0131">Cell cycle</keyword>
<dbReference type="HAMAP" id="MF_00639">
    <property type="entry name" value="MurD"/>
    <property type="match status" value="1"/>
</dbReference>
<dbReference type="GO" id="GO:0008764">
    <property type="term" value="F:UDP-N-acetylmuramoylalanine-D-glutamate ligase activity"/>
    <property type="evidence" value="ECO:0007669"/>
    <property type="project" value="UniProtKB-UniRule"/>
</dbReference>
<evidence type="ECO:0000256" key="4">
    <source>
        <dbReference type="ARBA" id="ARBA00022598"/>
    </source>
</evidence>
<dbReference type="InterPro" id="IPR036615">
    <property type="entry name" value="Mur_ligase_C_dom_sf"/>
</dbReference>
<comment type="function">
    <text evidence="9 10">Cell wall formation. Catalyzes the addition of glutamate to the nucleotide precursor UDP-N-acetylmuramoyl-L-alanine (UMA).</text>
</comment>
<dbReference type="Pfam" id="PF02875">
    <property type="entry name" value="Mur_ligase_C"/>
    <property type="match status" value="1"/>
</dbReference>
<evidence type="ECO:0000259" key="11">
    <source>
        <dbReference type="Pfam" id="PF02875"/>
    </source>
</evidence>
<proteinExistence type="inferred from homology"/>
<dbReference type="GO" id="GO:0005737">
    <property type="term" value="C:cytoplasm"/>
    <property type="evidence" value="ECO:0007669"/>
    <property type="project" value="UniProtKB-SubCell"/>
</dbReference>
<evidence type="ECO:0000313" key="14">
    <source>
        <dbReference type="Proteomes" id="UP000186026"/>
    </source>
</evidence>
<evidence type="ECO:0000256" key="3">
    <source>
        <dbReference type="ARBA" id="ARBA00022490"/>
    </source>
</evidence>
<name>A0A1N7M3A7_9BACT</name>
<keyword evidence="7 9" id="KW-0067">ATP-binding</keyword>
<dbReference type="AlphaFoldDB" id="A0A1N7M3A7"/>
<feature type="domain" description="Mur ligase C-terminal" evidence="11">
    <location>
        <begin position="308"/>
        <end position="421"/>
    </location>
</feature>
<dbReference type="Gene3D" id="3.40.50.720">
    <property type="entry name" value="NAD(P)-binding Rossmann-like Domain"/>
    <property type="match status" value="1"/>
</dbReference>
<keyword evidence="9 10" id="KW-0961">Cell wall biogenesis/degradation</keyword>
<dbReference type="Proteomes" id="UP000186026">
    <property type="component" value="Unassembled WGS sequence"/>
</dbReference>
<keyword evidence="6 9" id="KW-0547">Nucleotide-binding</keyword>
<dbReference type="GO" id="GO:0005524">
    <property type="term" value="F:ATP binding"/>
    <property type="evidence" value="ECO:0007669"/>
    <property type="project" value="UniProtKB-UniRule"/>
</dbReference>
<dbReference type="InterPro" id="IPR005762">
    <property type="entry name" value="MurD"/>
</dbReference>
<evidence type="ECO:0000256" key="7">
    <source>
        <dbReference type="ARBA" id="ARBA00022840"/>
    </source>
</evidence>
<dbReference type="STRING" id="529505.SAMN05421761_10559"/>
<keyword evidence="5 9" id="KW-0132">Cell division</keyword>
<feature type="binding site" evidence="9">
    <location>
        <begin position="110"/>
        <end position="116"/>
    </location>
    <ligand>
        <name>ATP</name>
        <dbReference type="ChEBI" id="CHEBI:30616"/>
    </ligand>
</feature>
<evidence type="ECO:0000256" key="9">
    <source>
        <dbReference type="HAMAP-Rule" id="MF_00639"/>
    </source>
</evidence>
<evidence type="ECO:0000256" key="1">
    <source>
        <dbReference type="ARBA" id="ARBA00004496"/>
    </source>
</evidence>
<dbReference type="Gene3D" id="3.40.1190.10">
    <property type="entry name" value="Mur-like, catalytic domain"/>
    <property type="match status" value="1"/>
</dbReference>
<keyword evidence="9 10" id="KW-0133">Cell shape</keyword>
<dbReference type="NCBIfam" id="TIGR01087">
    <property type="entry name" value="murD"/>
    <property type="match status" value="1"/>
</dbReference>
<comment type="catalytic activity">
    <reaction evidence="9 10">
        <text>UDP-N-acetyl-alpha-D-muramoyl-L-alanine + D-glutamate + ATP = UDP-N-acetyl-alpha-D-muramoyl-L-alanyl-D-glutamate + ADP + phosphate + H(+)</text>
        <dbReference type="Rhea" id="RHEA:16429"/>
        <dbReference type="ChEBI" id="CHEBI:15378"/>
        <dbReference type="ChEBI" id="CHEBI:29986"/>
        <dbReference type="ChEBI" id="CHEBI:30616"/>
        <dbReference type="ChEBI" id="CHEBI:43474"/>
        <dbReference type="ChEBI" id="CHEBI:83898"/>
        <dbReference type="ChEBI" id="CHEBI:83900"/>
        <dbReference type="ChEBI" id="CHEBI:456216"/>
        <dbReference type="EC" id="6.3.2.9"/>
    </reaction>
</comment>
<dbReference type="SUPFAM" id="SSF53623">
    <property type="entry name" value="MurD-like peptide ligases, catalytic domain"/>
    <property type="match status" value="1"/>
</dbReference>
<dbReference type="EMBL" id="FTOP01000005">
    <property type="protein sequence ID" value="SIS80605.1"/>
    <property type="molecule type" value="Genomic_DNA"/>
</dbReference>
<dbReference type="PANTHER" id="PTHR43692">
    <property type="entry name" value="UDP-N-ACETYLMURAMOYLALANINE--D-GLUTAMATE LIGASE"/>
    <property type="match status" value="1"/>
</dbReference>
<reference evidence="14" key="1">
    <citation type="submission" date="2017-01" db="EMBL/GenBank/DDBJ databases">
        <authorList>
            <person name="Varghese N."/>
            <person name="Submissions S."/>
        </authorList>
    </citation>
    <scope>NUCLEOTIDE SEQUENCE [LARGE SCALE GENOMIC DNA]</scope>
    <source>
        <strain evidence="14">DSM 46698</strain>
    </source>
</reference>
<dbReference type="UniPathway" id="UPA00219"/>
<dbReference type="SUPFAM" id="SSF51984">
    <property type="entry name" value="MurCD N-terminal domain"/>
    <property type="match status" value="1"/>
</dbReference>
<dbReference type="GO" id="GO:0071555">
    <property type="term" value="P:cell wall organization"/>
    <property type="evidence" value="ECO:0007669"/>
    <property type="project" value="UniProtKB-KW"/>
</dbReference>
<accession>A0A1N7M3A7</accession>
<evidence type="ECO:0000256" key="6">
    <source>
        <dbReference type="ARBA" id="ARBA00022741"/>
    </source>
</evidence>
<sequence length="451" mass="48859">MSKKIVILGAGESGLGAALLAKQQGYAVWVSDMGNISESRKVQLHAANIPFEEGKHTEAEILSADEIIKSPGIPNKAPIVKLALEKGIPVIDELEFAARYSKGKVIAITGTNGKTTTTLLTYHLLQKAGYDVGLAGNVGQSWAGQLVDGDKAWWVLEVSSFQIDGFLSFKPNVAILTNITADHLDRYDYQLDKYIASKVSLFKNMDADDLAIVNGDDLNVHNGLLKAPVKAQLAKFSIEQAQAFGAYYDGEVIAIQGDQHFNIDILNINLNGKHNMQNAMCAILAATAAGIKPDTIKKALADFQNAPHRMEWVAEINQVAFVNDSKGTNVDATIYALESFGNKLVWIAGGVDKGNDYTVLYPLVEENVKALICLGTDNEKLKAAFAGRIQTIRETEDIAQAVAWGLELGERGSVVLLSPACASFDLFKNYEDRGEQFKAAVIALTKEKVKS</sequence>
<feature type="domain" description="Mur ligase central" evidence="12">
    <location>
        <begin position="108"/>
        <end position="286"/>
    </location>
</feature>
<keyword evidence="3 9" id="KW-0963">Cytoplasm</keyword>
<dbReference type="EC" id="6.3.2.9" evidence="9 10"/>
<evidence type="ECO:0000256" key="10">
    <source>
        <dbReference type="RuleBase" id="RU003664"/>
    </source>
</evidence>
<evidence type="ECO:0000313" key="13">
    <source>
        <dbReference type="EMBL" id="SIS80605.1"/>
    </source>
</evidence>
<dbReference type="Gene3D" id="3.90.190.20">
    <property type="entry name" value="Mur ligase, C-terminal domain"/>
    <property type="match status" value="1"/>
</dbReference>
<keyword evidence="4 9" id="KW-0436">Ligase</keyword>
<evidence type="ECO:0000256" key="2">
    <source>
        <dbReference type="ARBA" id="ARBA00004752"/>
    </source>
</evidence>
<dbReference type="InterPro" id="IPR036565">
    <property type="entry name" value="Mur-like_cat_sf"/>
</dbReference>
<dbReference type="Pfam" id="PF21799">
    <property type="entry name" value="MurD-like_N"/>
    <property type="match status" value="1"/>
</dbReference>
<evidence type="ECO:0000259" key="12">
    <source>
        <dbReference type="Pfam" id="PF08245"/>
    </source>
</evidence>
<dbReference type="Pfam" id="PF08245">
    <property type="entry name" value="Mur_ligase_M"/>
    <property type="match status" value="1"/>
</dbReference>
<keyword evidence="14" id="KW-1185">Reference proteome</keyword>
<evidence type="ECO:0000256" key="5">
    <source>
        <dbReference type="ARBA" id="ARBA00022618"/>
    </source>
</evidence>
<dbReference type="PANTHER" id="PTHR43692:SF1">
    <property type="entry name" value="UDP-N-ACETYLMURAMOYLALANINE--D-GLUTAMATE LIGASE"/>
    <property type="match status" value="1"/>
</dbReference>
<organism evidence="13 14">
    <name type="scientific">Belliella pelovolcani</name>
    <dbReference type="NCBI Taxonomy" id="529505"/>
    <lineage>
        <taxon>Bacteria</taxon>
        <taxon>Pseudomonadati</taxon>
        <taxon>Bacteroidota</taxon>
        <taxon>Cytophagia</taxon>
        <taxon>Cytophagales</taxon>
        <taxon>Cyclobacteriaceae</taxon>
        <taxon>Belliella</taxon>
    </lineage>
</organism>
<dbReference type="InterPro" id="IPR013221">
    <property type="entry name" value="Mur_ligase_cen"/>
</dbReference>
<dbReference type="SUPFAM" id="SSF53244">
    <property type="entry name" value="MurD-like peptide ligases, peptide-binding domain"/>
    <property type="match status" value="1"/>
</dbReference>
<dbReference type="InterPro" id="IPR004101">
    <property type="entry name" value="Mur_ligase_C"/>
</dbReference>
<dbReference type="OrthoDB" id="9809796at2"/>
<comment type="subcellular location">
    <subcellularLocation>
        <location evidence="1 9 10">Cytoplasm</location>
    </subcellularLocation>
</comment>
<keyword evidence="9 10" id="KW-0573">Peptidoglycan synthesis</keyword>
<gene>
    <name evidence="9" type="primary">murD</name>
    <name evidence="13" type="ORF">SAMN05421761_10559</name>
</gene>
<comment type="similarity">
    <text evidence="9">Belongs to the MurCDEF family.</text>
</comment>
<comment type="pathway">
    <text evidence="2 9 10">Cell wall biogenesis; peptidoglycan biosynthesis.</text>
</comment>
<dbReference type="GO" id="GO:0008360">
    <property type="term" value="P:regulation of cell shape"/>
    <property type="evidence" value="ECO:0007669"/>
    <property type="project" value="UniProtKB-KW"/>
</dbReference>
<dbReference type="InterPro" id="IPR018109">
    <property type="entry name" value="Folylpolyglutamate_synth_CS"/>
</dbReference>
<evidence type="ECO:0000256" key="8">
    <source>
        <dbReference type="ARBA" id="ARBA00023306"/>
    </source>
</evidence>
<protein>
    <recommendedName>
        <fullName evidence="9 10">UDP-N-acetylmuramoylalanine--D-glutamate ligase</fullName>
        <ecNumber evidence="9 10">6.3.2.9</ecNumber>
    </recommendedName>
    <alternativeName>
        <fullName evidence="9">D-glutamic acid-adding enzyme</fullName>
    </alternativeName>
    <alternativeName>
        <fullName evidence="9">UDP-N-acetylmuramoyl-L-alanyl-D-glutamate synthetase</fullName>
    </alternativeName>
</protein>
<dbReference type="RefSeq" id="WP_076500047.1">
    <property type="nucleotide sequence ID" value="NZ_FTOP01000005.1"/>
</dbReference>
<dbReference type="GO" id="GO:0009252">
    <property type="term" value="P:peptidoglycan biosynthetic process"/>
    <property type="evidence" value="ECO:0007669"/>
    <property type="project" value="UniProtKB-UniRule"/>
</dbReference>
<dbReference type="GO" id="GO:0051301">
    <property type="term" value="P:cell division"/>
    <property type="evidence" value="ECO:0007669"/>
    <property type="project" value="UniProtKB-KW"/>
</dbReference>